<name>A0ABP8MVT6_9BACT</name>
<sequence>MVVDEYSPKGKCVVAATATGQLTLYTVNLSRTESKRVEPVPFQIAIRDKDTKTLTMYSKENLRQVDIRRVLARCRKGDAIVLLTLDNRYALPHNEILVQ</sequence>
<gene>
    <name evidence="1" type="ORF">GCM10023189_22400</name>
</gene>
<accession>A0ABP8MVT6</accession>
<evidence type="ECO:0000313" key="1">
    <source>
        <dbReference type="EMBL" id="GAA4455053.1"/>
    </source>
</evidence>
<dbReference type="Proteomes" id="UP001501175">
    <property type="component" value="Unassembled WGS sequence"/>
</dbReference>
<proteinExistence type="predicted"/>
<reference evidence="2" key="1">
    <citation type="journal article" date="2019" name="Int. J. Syst. Evol. Microbiol.">
        <title>The Global Catalogue of Microorganisms (GCM) 10K type strain sequencing project: providing services to taxonomists for standard genome sequencing and annotation.</title>
        <authorList>
            <consortium name="The Broad Institute Genomics Platform"/>
            <consortium name="The Broad Institute Genome Sequencing Center for Infectious Disease"/>
            <person name="Wu L."/>
            <person name="Ma J."/>
        </authorList>
    </citation>
    <scope>NUCLEOTIDE SEQUENCE [LARGE SCALE GENOMIC DNA]</scope>
    <source>
        <strain evidence="2">JCM 17927</strain>
    </source>
</reference>
<protein>
    <submittedName>
        <fullName evidence="1">Uncharacterized protein</fullName>
    </submittedName>
</protein>
<comment type="caution">
    <text evidence="1">The sequence shown here is derived from an EMBL/GenBank/DDBJ whole genome shotgun (WGS) entry which is preliminary data.</text>
</comment>
<evidence type="ECO:0000313" key="2">
    <source>
        <dbReference type="Proteomes" id="UP001501175"/>
    </source>
</evidence>
<dbReference type="EMBL" id="BAABHD010000024">
    <property type="protein sequence ID" value="GAA4455053.1"/>
    <property type="molecule type" value="Genomic_DNA"/>
</dbReference>
<organism evidence="1 2">
    <name type="scientific">Nibrella saemangeumensis</name>
    <dbReference type="NCBI Taxonomy" id="1084526"/>
    <lineage>
        <taxon>Bacteria</taxon>
        <taxon>Pseudomonadati</taxon>
        <taxon>Bacteroidota</taxon>
        <taxon>Cytophagia</taxon>
        <taxon>Cytophagales</taxon>
        <taxon>Spirosomataceae</taxon>
        <taxon>Nibrella</taxon>
    </lineage>
</organism>
<keyword evidence="2" id="KW-1185">Reference proteome</keyword>